<feature type="region of interest" description="Disordered" evidence="1">
    <location>
        <begin position="84"/>
        <end position="109"/>
    </location>
</feature>
<dbReference type="AlphaFoldDB" id="A0A8H7KCX8"/>
<protein>
    <submittedName>
        <fullName evidence="2">Uncharacterized protein</fullName>
    </submittedName>
</protein>
<sequence length="235" mass="25318">MSRCRHYRSLLMDLARVSFIYPLARYASPPPSVLITCLASSLSSLYHPAPTINQPLTGPSSSLLFRASLPFLAPLVVSGQSLCAKMDSDPGQPQRLNSSQHEPNQQQRRHNHLVELPATHNSISDSTLSSPFTRRRLEAVTPGIDLSTYFPSTSPSDLARPSYFSAADPNIPPGPANSSNLVERQVPAMAAALARRESLSDIRAANPDLSLSGNIISATFTTPMHSITAKEATGT</sequence>
<comment type="caution">
    <text evidence="2">The sequence shown here is derived from an EMBL/GenBank/DDBJ whole genome shotgun (WGS) entry which is preliminary data.</text>
</comment>
<reference evidence="2" key="1">
    <citation type="submission" date="2020-10" db="EMBL/GenBank/DDBJ databases">
        <title>High-Quality Genome Resource of Clonostachys rosea strain S41 by Oxford Nanopore Long-Read Sequencing.</title>
        <authorList>
            <person name="Wang H."/>
        </authorList>
    </citation>
    <scope>NUCLEOTIDE SEQUENCE</scope>
    <source>
        <strain evidence="2">S41</strain>
    </source>
</reference>
<accession>A0A8H7KCX8</accession>
<evidence type="ECO:0000313" key="3">
    <source>
        <dbReference type="Proteomes" id="UP000616885"/>
    </source>
</evidence>
<evidence type="ECO:0000313" key="2">
    <source>
        <dbReference type="EMBL" id="KAF9747774.1"/>
    </source>
</evidence>
<feature type="compositionally biased region" description="Polar residues" evidence="1">
    <location>
        <begin position="94"/>
        <end position="106"/>
    </location>
</feature>
<dbReference type="EMBL" id="JADCTT010000009">
    <property type="protein sequence ID" value="KAF9747774.1"/>
    <property type="molecule type" value="Genomic_DNA"/>
</dbReference>
<proteinExistence type="predicted"/>
<organism evidence="2 3">
    <name type="scientific">Bionectria ochroleuca</name>
    <name type="common">Gliocladium roseum</name>
    <dbReference type="NCBI Taxonomy" id="29856"/>
    <lineage>
        <taxon>Eukaryota</taxon>
        <taxon>Fungi</taxon>
        <taxon>Dikarya</taxon>
        <taxon>Ascomycota</taxon>
        <taxon>Pezizomycotina</taxon>
        <taxon>Sordariomycetes</taxon>
        <taxon>Hypocreomycetidae</taxon>
        <taxon>Hypocreales</taxon>
        <taxon>Bionectriaceae</taxon>
        <taxon>Clonostachys</taxon>
    </lineage>
</organism>
<name>A0A8H7KCX8_BIOOC</name>
<gene>
    <name evidence="2" type="ORF">IM811_017279</name>
</gene>
<evidence type="ECO:0000256" key="1">
    <source>
        <dbReference type="SAM" id="MobiDB-lite"/>
    </source>
</evidence>
<dbReference type="Proteomes" id="UP000616885">
    <property type="component" value="Unassembled WGS sequence"/>
</dbReference>